<dbReference type="AGR" id="Xenbase:XB-GENE-29072277"/>
<dbReference type="RefSeq" id="XP_018087160.2">
    <property type="nucleotide sequence ID" value="XM_018231671.2"/>
</dbReference>
<feature type="domain" description="Ig-like" evidence="10">
    <location>
        <begin position="203"/>
        <end position="288"/>
    </location>
</feature>
<accession>A0A974C9U7</accession>
<evidence type="ECO:0000256" key="6">
    <source>
        <dbReference type="ARBA" id="ARBA00023180"/>
    </source>
</evidence>
<dbReference type="InterPro" id="IPR050208">
    <property type="entry name" value="MHC_class-I_related"/>
</dbReference>
<evidence type="ECO:0000313" key="12">
    <source>
        <dbReference type="Proteomes" id="UP000694892"/>
    </source>
</evidence>
<proteinExistence type="inferred from homology"/>
<dbReference type="OMA" id="PCMEELA"/>
<evidence type="ECO:0000313" key="13">
    <source>
        <dbReference type="Xenbase" id="XB-GENE-29072277"/>
    </source>
</evidence>
<dbReference type="CTD" id="108699590"/>
<dbReference type="InterPro" id="IPR007110">
    <property type="entry name" value="Ig-like_dom"/>
</dbReference>
<keyword evidence="2" id="KW-1003">Cell membrane</keyword>
<feature type="transmembrane region" description="Helical" evidence="8">
    <location>
        <begin position="300"/>
        <end position="321"/>
    </location>
</feature>
<evidence type="ECO:0000256" key="4">
    <source>
        <dbReference type="ARBA" id="ARBA00023136"/>
    </source>
</evidence>
<keyword evidence="4 8" id="KW-0472">Membrane</keyword>
<dbReference type="Pfam" id="PF07654">
    <property type="entry name" value="C1-set"/>
    <property type="match status" value="1"/>
</dbReference>
<comment type="similarity">
    <text evidence="7">Belongs to the MHC class I family.</text>
</comment>
<dbReference type="GeneID" id="108699590"/>
<dbReference type="InterPro" id="IPR003597">
    <property type="entry name" value="Ig_C1-set"/>
</dbReference>
<dbReference type="GO" id="GO:0005615">
    <property type="term" value="C:extracellular space"/>
    <property type="evidence" value="ECO:0007669"/>
    <property type="project" value="TreeGrafter"/>
</dbReference>
<dbReference type="FunFam" id="3.30.500.10:FF:000003">
    <property type="entry name" value="IgG receptor FcRn large subunit p51"/>
    <property type="match status" value="1"/>
</dbReference>
<evidence type="ECO:0000313" key="11">
    <source>
        <dbReference type="EMBL" id="OCT69254.1"/>
    </source>
</evidence>
<dbReference type="EMBL" id="CM004480">
    <property type="protein sequence ID" value="OCT69254.1"/>
    <property type="molecule type" value="Genomic_DNA"/>
</dbReference>
<dbReference type="PROSITE" id="PS00290">
    <property type="entry name" value="IG_MHC"/>
    <property type="match status" value="1"/>
</dbReference>
<keyword evidence="6" id="KW-0325">Glycoprotein</keyword>
<dbReference type="SMART" id="SM00407">
    <property type="entry name" value="IGc1"/>
    <property type="match status" value="1"/>
</dbReference>
<dbReference type="Pfam" id="PF00129">
    <property type="entry name" value="MHC_I"/>
    <property type="match status" value="1"/>
</dbReference>
<evidence type="ECO:0000256" key="1">
    <source>
        <dbReference type="ARBA" id="ARBA00004236"/>
    </source>
</evidence>
<feature type="signal peptide" evidence="9">
    <location>
        <begin position="1"/>
        <end position="18"/>
    </location>
</feature>
<dbReference type="Gene3D" id="3.30.500.10">
    <property type="entry name" value="MHC class I-like antigen recognition-like"/>
    <property type="match status" value="1"/>
</dbReference>
<dbReference type="SUPFAM" id="SSF48726">
    <property type="entry name" value="Immunoglobulin"/>
    <property type="match status" value="1"/>
</dbReference>
<dbReference type="InterPro" id="IPR013783">
    <property type="entry name" value="Ig-like_fold"/>
</dbReference>
<evidence type="ECO:0000256" key="3">
    <source>
        <dbReference type="ARBA" id="ARBA00022729"/>
    </source>
</evidence>
<keyword evidence="5" id="KW-1015">Disulfide bond</keyword>
<dbReference type="InterPro" id="IPR011162">
    <property type="entry name" value="MHC_I/II-like_Ag-recog"/>
</dbReference>
<keyword evidence="8" id="KW-0812">Transmembrane</keyword>
<protein>
    <recommendedName>
        <fullName evidence="10">Ig-like domain-containing protein</fullName>
    </recommendedName>
</protein>
<evidence type="ECO:0000256" key="7">
    <source>
        <dbReference type="RuleBase" id="RU004439"/>
    </source>
</evidence>
<evidence type="ECO:0000256" key="8">
    <source>
        <dbReference type="SAM" id="Phobius"/>
    </source>
</evidence>
<dbReference type="KEGG" id="xla:108699590"/>
<dbReference type="AlphaFoldDB" id="A0A974C9U7"/>
<dbReference type="GO" id="GO:0006955">
    <property type="term" value="P:immune response"/>
    <property type="evidence" value="ECO:0007669"/>
    <property type="project" value="TreeGrafter"/>
</dbReference>
<dbReference type="FunFam" id="2.60.40.10:FF:001497">
    <property type="entry name" value="MHC class I antigen"/>
    <property type="match status" value="1"/>
</dbReference>
<name>A0A974C9U7_XENLA</name>
<reference evidence="12" key="1">
    <citation type="journal article" date="2016" name="Nature">
        <title>Genome evolution in the allotetraploid frog Xenopus laevis.</title>
        <authorList>
            <person name="Session A.M."/>
            <person name="Uno Y."/>
            <person name="Kwon T."/>
            <person name="Chapman J.A."/>
            <person name="Toyoda A."/>
            <person name="Takahashi S."/>
            <person name="Fukui A."/>
            <person name="Hikosaka A."/>
            <person name="Suzuki A."/>
            <person name="Kondo M."/>
            <person name="van Heeringen S.J."/>
            <person name="Quigley I."/>
            <person name="Heinz S."/>
            <person name="Ogino H."/>
            <person name="Ochi H."/>
            <person name="Hellsten U."/>
            <person name="Lyons J.B."/>
            <person name="Simakov O."/>
            <person name="Putnam N."/>
            <person name="Stites J."/>
            <person name="Kuroki Y."/>
            <person name="Tanaka T."/>
            <person name="Michiue T."/>
            <person name="Watanabe M."/>
            <person name="Bogdanovic O."/>
            <person name="Lister R."/>
            <person name="Georgiou G."/>
            <person name="Paranjpe S.S."/>
            <person name="van Kruijsbergen I."/>
            <person name="Shu S."/>
            <person name="Carlson J."/>
            <person name="Kinoshita T."/>
            <person name="Ohta Y."/>
            <person name="Mawaribuchi S."/>
            <person name="Jenkins J."/>
            <person name="Grimwood J."/>
            <person name="Schmutz J."/>
            <person name="Mitros T."/>
            <person name="Mozaffari S.V."/>
            <person name="Suzuki Y."/>
            <person name="Haramoto Y."/>
            <person name="Yamamoto T.S."/>
            <person name="Takagi C."/>
            <person name="Heald R."/>
            <person name="Miller K."/>
            <person name="Haudenschild C."/>
            <person name="Kitzman J."/>
            <person name="Nakayama T."/>
            <person name="Izutsu Y."/>
            <person name="Robert J."/>
            <person name="Fortriede J."/>
            <person name="Burns K."/>
            <person name="Lotay V."/>
            <person name="Karimi K."/>
            <person name="Yasuoka Y."/>
            <person name="Dichmann D.S."/>
            <person name="Flajnik M.F."/>
            <person name="Houston D.W."/>
            <person name="Shendure J."/>
            <person name="DuPasquier L."/>
            <person name="Vize P.D."/>
            <person name="Zorn A.M."/>
            <person name="Ito M."/>
            <person name="Marcotte E.M."/>
            <person name="Wallingford J.B."/>
            <person name="Ito Y."/>
            <person name="Asashima M."/>
            <person name="Ueno N."/>
            <person name="Matsuda Y."/>
            <person name="Veenstra G.J."/>
            <person name="Fujiyama A."/>
            <person name="Harland R.M."/>
            <person name="Taira M."/>
            <person name="Rokhsar D.S."/>
        </authorList>
    </citation>
    <scope>NUCLEOTIDE SEQUENCE [LARGE SCALE GENOMIC DNA]</scope>
    <source>
        <strain evidence="12">J</strain>
    </source>
</reference>
<dbReference type="InterPro" id="IPR036179">
    <property type="entry name" value="Ig-like_dom_sf"/>
</dbReference>
<comment type="subcellular location">
    <subcellularLocation>
        <location evidence="1">Cell membrane</location>
    </subcellularLocation>
</comment>
<organism evidence="11 12">
    <name type="scientific">Xenopus laevis</name>
    <name type="common">African clawed frog</name>
    <dbReference type="NCBI Taxonomy" id="8355"/>
    <lineage>
        <taxon>Eukaryota</taxon>
        <taxon>Metazoa</taxon>
        <taxon>Chordata</taxon>
        <taxon>Craniata</taxon>
        <taxon>Vertebrata</taxon>
        <taxon>Euteleostomi</taxon>
        <taxon>Amphibia</taxon>
        <taxon>Batrachia</taxon>
        <taxon>Anura</taxon>
        <taxon>Pipoidea</taxon>
        <taxon>Pipidae</taxon>
        <taxon>Xenopodinae</taxon>
        <taxon>Xenopus</taxon>
        <taxon>Xenopus</taxon>
    </lineage>
</organism>
<dbReference type="OrthoDB" id="8936120at2759"/>
<dbReference type="Gene3D" id="2.60.40.10">
    <property type="entry name" value="Immunoglobulins"/>
    <property type="match status" value="1"/>
</dbReference>
<dbReference type="InterPro" id="IPR037055">
    <property type="entry name" value="MHC_I-like_Ag-recog_sf"/>
</dbReference>
<dbReference type="PANTHER" id="PTHR16675">
    <property type="entry name" value="MHC CLASS I-RELATED"/>
    <property type="match status" value="1"/>
</dbReference>
<keyword evidence="8" id="KW-1133">Transmembrane helix</keyword>
<keyword evidence="3 9" id="KW-0732">Signal</keyword>
<dbReference type="InterPro" id="IPR001039">
    <property type="entry name" value="MHC_I_a_a1/a2"/>
</dbReference>
<dbReference type="InterPro" id="IPR003006">
    <property type="entry name" value="Ig/MHC_CS"/>
</dbReference>
<dbReference type="SUPFAM" id="SSF54452">
    <property type="entry name" value="MHC antigen-recognition domain"/>
    <property type="match status" value="1"/>
</dbReference>
<evidence type="ECO:0000256" key="2">
    <source>
        <dbReference type="ARBA" id="ARBA00022475"/>
    </source>
</evidence>
<dbReference type="PANTHER" id="PTHR16675:SF288">
    <property type="entry name" value="MAJOR HISTOCOMPATIBILITY COMPLEX CLASS I-RELATED GENE PROTEIN ISOFORM X2"/>
    <property type="match status" value="1"/>
</dbReference>
<dbReference type="PRINTS" id="PR01638">
    <property type="entry name" value="MHCCLASSI"/>
</dbReference>
<feature type="chain" id="PRO_5037271258" description="Ig-like domain-containing protein" evidence="9">
    <location>
        <begin position="19"/>
        <end position="349"/>
    </location>
</feature>
<gene>
    <name evidence="13" type="primary">mhc1-uba6.2.L</name>
    <name evidence="11" type="ORF">XELAEV_18040565mg</name>
</gene>
<evidence type="ECO:0000256" key="5">
    <source>
        <dbReference type="ARBA" id="ARBA00023157"/>
    </source>
</evidence>
<dbReference type="InterPro" id="IPR011161">
    <property type="entry name" value="MHC_I-like_Ag-recog"/>
</dbReference>
<sequence>MNHIVLLLFSLGVSAAHCSGSHTLQYHIALVATPTPGVPQSTITAYLDGLEYGRYDSNTRRARFLTPSLSSLTEHLEMQTKCAQGFEVIQKHKMKFLIAYLNKTHGNGGRHVYQRKTVCELNEDGTIGGYEEIAFNGREVMALDKENEVYVPVTQEALTMTQQWNQYYNHAKMHKIYLENDCIQHMKLYLPLISTDMERKVSPKVKVSSSESDRGRKLHCWVYGFYPRDVKVKWIKNETDEIYSEESAEILPNPDGTYQIRVSVEVTPEEGATYSCHVVHSSLENTLVVPFESKDLSTNYITIVIAAALCLLLVLLGLYVCRKRRIKESRSSQESLRLANENHDSSAKC</sequence>
<evidence type="ECO:0000256" key="9">
    <source>
        <dbReference type="SAM" id="SignalP"/>
    </source>
</evidence>
<dbReference type="PROSITE" id="PS50835">
    <property type="entry name" value="IG_LIKE"/>
    <property type="match status" value="1"/>
</dbReference>
<dbReference type="Proteomes" id="UP000694892">
    <property type="component" value="Chromosome 8L"/>
</dbReference>
<evidence type="ECO:0000259" key="10">
    <source>
        <dbReference type="PROSITE" id="PS50835"/>
    </source>
</evidence>
<dbReference type="Xenbase" id="XB-GENE-29072277">
    <property type="gene designation" value="mhc1-uba6.2.L"/>
</dbReference>
<dbReference type="GO" id="GO:0009897">
    <property type="term" value="C:external side of plasma membrane"/>
    <property type="evidence" value="ECO:0007669"/>
    <property type="project" value="TreeGrafter"/>
</dbReference>